<proteinExistence type="predicted"/>
<dbReference type="PATRIC" id="fig|1618776.3.peg.60"/>
<dbReference type="AlphaFoldDB" id="A0A0G0U130"/>
<name>A0A0G0U130_9BACT</name>
<evidence type="ECO:0000313" key="3">
    <source>
        <dbReference type="Proteomes" id="UP000034301"/>
    </source>
</evidence>
<feature type="domain" description="HNH nuclease" evidence="1">
    <location>
        <begin position="160"/>
        <end position="216"/>
    </location>
</feature>
<gene>
    <name evidence="2" type="ORF">UT78_C0001G0058</name>
</gene>
<dbReference type="Pfam" id="PF18780">
    <property type="entry name" value="HNH_repeat"/>
    <property type="match status" value="2"/>
</dbReference>
<evidence type="ECO:0000259" key="1">
    <source>
        <dbReference type="SMART" id="SM00507"/>
    </source>
</evidence>
<dbReference type="InterPro" id="IPR003615">
    <property type="entry name" value="HNH_nuc"/>
</dbReference>
<dbReference type="GO" id="GO:0004519">
    <property type="term" value="F:endonuclease activity"/>
    <property type="evidence" value="ECO:0007669"/>
    <property type="project" value="InterPro"/>
</dbReference>
<dbReference type="Proteomes" id="UP000034301">
    <property type="component" value="Unassembled WGS sequence"/>
</dbReference>
<dbReference type="Pfam" id="PF01844">
    <property type="entry name" value="HNH"/>
    <property type="match status" value="1"/>
</dbReference>
<dbReference type="CDD" id="cd00085">
    <property type="entry name" value="HNHc"/>
    <property type="match status" value="1"/>
</dbReference>
<dbReference type="GO" id="GO:0003676">
    <property type="term" value="F:nucleic acid binding"/>
    <property type="evidence" value="ECO:0007669"/>
    <property type="project" value="InterPro"/>
</dbReference>
<dbReference type="GO" id="GO:0008270">
    <property type="term" value="F:zinc ion binding"/>
    <property type="evidence" value="ECO:0007669"/>
    <property type="project" value="InterPro"/>
</dbReference>
<dbReference type="InterPro" id="IPR041025">
    <property type="entry name" value="HNH_repeat"/>
</dbReference>
<dbReference type="EMBL" id="LBYC01000001">
    <property type="protein sequence ID" value="KKR43872.1"/>
    <property type="molecule type" value="Genomic_DNA"/>
</dbReference>
<evidence type="ECO:0000313" key="2">
    <source>
        <dbReference type="EMBL" id="KKR43872.1"/>
    </source>
</evidence>
<dbReference type="InterPro" id="IPR002711">
    <property type="entry name" value="HNH"/>
</dbReference>
<dbReference type="Gene3D" id="1.10.30.50">
    <property type="match status" value="1"/>
</dbReference>
<protein>
    <recommendedName>
        <fullName evidence="1">HNH nuclease domain-containing protein</fullName>
    </recommendedName>
</protein>
<reference evidence="2 3" key="1">
    <citation type="journal article" date="2015" name="Nature">
        <title>rRNA introns, odd ribosomes, and small enigmatic genomes across a large radiation of phyla.</title>
        <authorList>
            <person name="Brown C.T."/>
            <person name="Hug L.A."/>
            <person name="Thomas B.C."/>
            <person name="Sharon I."/>
            <person name="Castelle C.J."/>
            <person name="Singh A."/>
            <person name="Wilkins M.J."/>
            <person name="Williams K.H."/>
            <person name="Banfield J.F."/>
        </authorList>
    </citation>
    <scope>NUCLEOTIDE SEQUENCE [LARGE SCALE GENOMIC DNA]</scope>
</reference>
<comment type="caution">
    <text evidence="2">The sequence shown here is derived from an EMBL/GenBank/DDBJ whole genome shotgun (WGS) entry which is preliminary data.</text>
</comment>
<sequence length="222" mass="26063">MKFELEDYHRGVTDEELNADLKRIAFELNKNFVTQLENKEKGKYHTCTHIRRFGSWGEALEKAGLKNMYPKNFLEEELFRNLEEIWIKLGRQPKYNEIQKPFSRYSVDTYAKRFGGWHKALERFVAFINTEENTSSEEAIKNLKIEPNTKHKTSRTINWRLRFVVMRQDNFKCKNCGRSPATDQSIILHVDHIKAWANGGETVLENLQTLCSVCNIGKSDLE</sequence>
<accession>A0A0G0U130</accession>
<dbReference type="SMART" id="SM00507">
    <property type="entry name" value="HNHc"/>
    <property type="match status" value="1"/>
</dbReference>
<organism evidence="2 3">
    <name type="scientific">Candidatus Nomurabacteria bacterium GW2011_GWF2_40_12</name>
    <dbReference type="NCBI Taxonomy" id="1618776"/>
    <lineage>
        <taxon>Bacteria</taxon>
        <taxon>Candidatus Nomuraibacteriota</taxon>
    </lineage>
</organism>